<organism evidence="1 2">
    <name type="scientific">Enterobacter agglomerans</name>
    <name type="common">Erwinia herbicola</name>
    <name type="synonym">Pantoea agglomerans</name>
    <dbReference type="NCBI Taxonomy" id="549"/>
    <lineage>
        <taxon>Bacteria</taxon>
        <taxon>Pseudomonadati</taxon>
        <taxon>Pseudomonadota</taxon>
        <taxon>Gammaproteobacteria</taxon>
        <taxon>Enterobacterales</taxon>
        <taxon>Erwiniaceae</taxon>
        <taxon>Pantoea</taxon>
        <taxon>Pantoea agglomerans group</taxon>
    </lineage>
</organism>
<evidence type="ECO:0000313" key="2">
    <source>
        <dbReference type="Proteomes" id="UP000254640"/>
    </source>
</evidence>
<evidence type="ECO:0000313" key="1">
    <source>
        <dbReference type="EMBL" id="SUB15399.1"/>
    </source>
</evidence>
<name>A0A379ACZ4_ENTAG</name>
<keyword evidence="2" id="KW-1185">Reference proteome</keyword>
<proteinExistence type="predicted"/>
<reference evidence="1 2" key="1">
    <citation type="submission" date="2018-06" db="EMBL/GenBank/DDBJ databases">
        <authorList>
            <consortium name="Pathogen Informatics"/>
            <person name="Doyle S."/>
        </authorList>
    </citation>
    <scope>NUCLEOTIDE SEQUENCE [LARGE SCALE GENOMIC DNA]</scope>
    <source>
        <strain evidence="1 2">NCTC9381</strain>
    </source>
</reference>
<sequence>MAQKPLEGMPLVLMDHCAIAGDVHAGSGLDHRQRGYPYDCR</sequence>
<protein>
    <submittedName>
        <fullName evidence="1">Uncharacterized protein</fullName>
    </submittedName>
</protein>
<dbReference type="Proteomes" id="UP000254640">
    <property type="component" value="Unassembled WGS sequence"/>
</dbReference>
<accession>A0A379ACZ4</accession>
<dbReference type="EMBL" id="UGSO01000001">
    <property type="protein sequence ID" value="SUB15399.1"/>
    <property type="molecule type" value="Genomic_DNA"/>
</dbReference>
<gene>
    <name evidence="1" type="ORF">NCTC9381_01282</name>
</gene>
<dbReference type="AlphaFoldDB" id="A0A379ACZ4"/>